<evidence type="ECO:0000256" key="10">
    <source>
        <dbReference type="PIRSR" id="PIRSR005096-1"/>
    </source>
</evidence>
<evidence type="ECO:0000256" key="9">
    <source>
        <dbReference type="ARBA" id="ARBA00033373"/>
    </source>
</evidence>
<sequence>MSLGATLTAVEYPDREGKRENVTLYLETLEDYLKGHPCFGSVCGRYANRIAKGRFELDGVVYQLATNNGPNHLHGGRVGFHQRLWQHEPVQGDGFVGVKFTYVSPDGEENYPGTLTATVIYRVTSDDRLEMEYFATTDKPTVVNLTNHAYWNLAGAGVGTILDHILQINADRYLPVDETLIPLGEMAPVEGTPFDFRQPKPIGRDIEKTGGGYDHCFVLNKTRPGELSFCARLEDPKTGRVMEVFTTQPGVQVYTANGLNGRLGAHGRTYSKFGAVCLETQHFPDSPNRPQFPSTVLRPGETYHELTVHHFSVAK</sequence>
<comment type="pathway">
    <text evidence="2">Carbohydrate metabolism; hexose metabolism.</text>
</comment>
<dbReference type="InterPro" id="IPR011013">
    <property type="entry name" value="Gal_mutarotase_sf_dom"/>
</dbReference>
<dbReference type="InterPro" id="IPR008183">
    <property type="entry name" value="Aldose_1/G6P_1-epimerase"/>
</dbReference>
<protein>
    <recommendedName>
        <fullName evidence="5">Aldose 1-epimerase</fullName>
        <ecNumber evidence="4">5.1.3.3</ecNumber>
    </recommendedName>
    <alternativeName>
        <fullName evidence="9">Galactose mutarotase</fullName>
    </alternativeName>
    <alternativeName>
        <fullName evidence="8">Type-1 mutarotase</fullName>
    </alternativeName>
</protein>
<dbReference type="InterPro" id="IPR015443">
    <property type="entry name" value="Aldose_1-epimerase"/>
</dbReference>
<evidence type="ECO:0000256" key="4">
    <source>
        <dbReference type="ARBA" id="ARBA00013185"/>
    </source>
</evidence>
<dbReference type="NCBIfam" id="NF008277">
    <property type="entry name" value="PRK11055.1"/>
    <property type="match status" value="1"/>
</dbReference>
<proteinExistence type="inferred from homology"/>
<dbReference type="EC" id="5.1.3.3" evidence="4"/>
<gene>
    <name evidence="13" type="ORF">HGMM_F14B06C26</name>
</gene>
<dbReference type="SUPFAM" id="SSF74650">
    <property type="entry name" value="Galactose mutarotase-like"/>
    <property type="match status" value="1"/>
</dbReference>
<dbReference type="InterPro" id="IPR014718">
    <property type="entry name" value="GH-type_carb-bd"/>
</dbReference>
<reference evidence="13" key="2">
    <citation type="journal article" date="2012" name="PLoS ONE">
        <title>A Deeply Branching Thermophilic Bacterium with an Ancient Acetyl-CoA Pathway Dominates a Subsurface Ecosystem.</title>
        <authorList>
            <person name="Takami H."/>
            <person name="Noguchi H."/>
            <person name="Takaki Y."/>
            <person name="Uchiyama I."/>
            <person name="Toyoda A."/>
            <person name="Nishi S."/>
            <person name="Chee G.-J."/>
            <person name="Arai W."/>
            <person name="Nunoura T."/>
            <person name="Itoh T."/>
            <person name="Hattori M."/>
            <person name="Takai K."/>
        </authorList>
    </citation>
    <scope>NUCLEOTIDE SEQUENCE</scope>
</reference>
<reference evidence="13" key="1">
    <citation type="journal article" date="2005" name="Environ. Microbiol.">
        <title>Genetic and functional properties of uncultivated thermophilic crenarchaeotes from a subsurface gold mine as revealed by analysis of genome fragments.</title>
        <authorList>
            <person name="Nunoura T."/>
            <person name="Hirayama H."/>
            <person name="Takami H."/>
            <person name="Oida H."/>
            <person name="Nishi S."/>
            <person name="Shimamura S."/>
            <person name="Suzuki Y."/>
            <person name="Inagaki F."/>
            <person name="Takai K."/>
            <person name="Nealson K.H."/>
            <person name="Horikoshi K."/>
        </authorList>
    </citation>
    <scope>NUCLEOTIDE SEQUENCE</scope>
</reference>
<dbReference type="GO" id="GO:0033499">
    <property type="term" value="P:galactose catabolic process via UDP-galactose, Leloir pathway"/>
    <property type="evidence" value="ECO:0007669"/>
    <property type="project" value="TreeGrafter"/>
</dbReference>
<feature type="binding site" evidence="11">
    <location>
        <position position="214"/>
    </location>
    <ligand>
        <name>beta-D-galactose</name>
        <dbReference type="ChEBI" id="CHEBI:27667"/>
    </ligand>
</feature>
<dbReference type="PANTHER" id="PTHR10091:SF0">
    <property type="entry name" value="GALACTOSE MUTAROTASE"/>
    <property type="match status" value="1"/>
</dbReference>
<evidence type="ECO:0000256" key="11">
    <source>
        <dbReference type="PIRSR" id="PIRSR005096-2"/>
    </source>
</evidence>
<dbReference type="AlphaFoldDB" id="H5SDP6"/>
<name>H5SDP6_9BACT</name>
<evidence type="ECO:0000256" key="5">
    <source>
        <dbReference type="ARBA" id="ARBA00014165"/>
    </source>
</evidence>
<comment type="similarity">
    <text evidence="3">Belongs to the aldose epimerase family.</text>
</comment>
<evidence type="ECO:0000256" key="3">
    <source>
        <dbReference type="ARBA" id="ARBA00006206"/>
    </source>
</evidence>
<evidence type="ECO:0000256" key="12">
    <source>
        <dbReference type="PIRSR" id="PIRSR005096-3"/>
    </source>
</evidence>
<feature type="binding site" evidence="12">
    <location>
        <begin position="48"/>
        <end position="49"/>
    </location>
    <ligand>
        <name>beta-D-galactose</name>
        <dbReference type="ChEBI" id="CHEBI:27667"/>
    </ligand>
</feature>
<feature type="active site" description="Proton donor" evidence="10">
    <location>
        <position position="148"/>
    </location>
</feature>
<dbReference type="GO" id="GO:0030246">
    <property type="term" value="F:carbohydrate binding"/>
    <property type="evidence" value="ECO:0007669"/>
    <property type="project" value="InterPro"/>
</dbReference>
<evidence type="ECO:0000256" key="6">
    <source>
        <dbReference type="ARBA" id="ARBA00023235"/>
    </source>
</evidence>
<evidence type="ECO:0000256" key="2">
    <source>
        <dbReference type="ARBA" id="ARBA00005028"/>
    </source>
</evidence>
<evidence type="ECO:0000256" key="7">
    <source>
        <dbReference type="ARBA" id="ARBA00023277"/>
    </source>
</evidence>
<evidence type="ECO:0000256" key="8">
    <source>
        <dbReference type="ARBA" id="ARBA00032300"/>
    </source>
</evidence>
<accession>H5SDP6</accession>
<dbReference type="EMBL" id="AP011683">
    <property type="protein sequence ID" value="BAL54282.1"/>
    <property type="molecule type" value="Genomic_DNA"/>
</dbReference>
<dbReference type="InterPro" id="IPR047215">
    <property type="entry name" value="Galactose_mutarotase-like"/>
</dbReference>
<keyword evidence="7" id="KW-0119">Carbohydrate metabolism</keyword>
<dbReference type="UniPathway" id="UPA00242"/>
<dbReference type="Gene3D" id="2.70.98.10">
    <property type="match status" value="1"/>
</dbReference>
<dbReference type="GO" id="GO:0004034">
    <property type="term" value="F:aldose 1-epimerase activity"/>
    <property type="evidence" value="ECO:0007669"/>
    <property type="project" value="UniProtKB-EC"/>
</dbReference>
<dbReference type="PIRSF" id="PIRSF005096">
    <property type="entry name" value="GALM"/>
    <property type="match status" value="1"/>
</dbReference>
<dbReference type="PANTHER" id="PTHR10091">
    <property type="entry name" value="ALDOSE-1-EPIMERASE"/>
    <property type="match status" value="1"/>
</dbReference>
<comment type="catalytic activity">
    <reaction evidence="1">
        <text>alpha-D-glucose = beta-D-glucose</text>
        <dbReference type="Rhea" id="RHEA:10264"/>
        <dbReference type="ChEBI" id="CHEBI:15903"/>
        <dbReference type="ChEBI" id="CHEBI:17925"/>
        <dbReference type="EC" id="5.1.3.3"/>
    </reaction>
</comment>
<dbReference type="GO" id="GO:0006006">
    <property type="term" value="P:glucose metabolic process"/>
    <property type="evidence" value="ECO:0007669"/>
    <property type="project" value="TreeGrafter"/>
</dbReference>
<evidence type="ECO:0000313" key="13">
    <source>
        <dbReference type="EMBL" id="BAL54282.1"/>
    </source>
</evidence>
<organism evidence="13">
    <name type="scientific">uncultured Planctomycetota bacterium</name>
    <dbReference type="NCBI Taxonomy" id="120965"/>
    <lineage>
        <taxon>Bacteria</taxon>
        <taxon>Pseudomonadati</taxon>
        <taxon>Planctomycetota</taxon>
        <taxon>environmental samples</taxon>
    </lineage>
</organism>
<dbReference type="InterPro" id="IPR018052">
    <property type="entry name" value="Ald1_epimerase_CS"/>
</dbReference>
<keyword evidence="6" id="KW-0413">Isomerase</keyword>
<dbReference type="PROSITE" id="PS00545">
    <property type="entry name" value="ALDOSE_1_EPIMERASE"/>
    <property type="match status" value="1"/>
</dbReference>
<feature type="active site" description="Proton acceptor" evidence="10">
    <location>
        <position position="279"/>
    </location>
</feature>
<dbReference type="Pfam" id="PF01263">
    <property type="entry name" value="Aldose_epim"/>
    <property type="match status" value="1"/>
</dbReference>
<feature type="binding site" evidence="12">
    <location>
        <begin position="148"/>
        <end position="150"/>
    </location>
    <ligand>
        <name>beta-D-galactose</name>
        <dbReference type="ChEBI" id="CHEBI:27667"/>
    </ligand>
</feature>
<evidence type="ECO:0000256" key="1">
    <source>
        <dbReference type="ARBA" id="ARBA00001614"/>
    </source>
</evidence>
<dbReference type="CDD" id="cd09019">
    <property type="entry name" value="galactose_mutarotase_like"/>
    <property type="match status" value="1"/>
</dbReference>